<feature type="domain" description="PHP" evidence="1">
    <location>
        <begin position="5"/>
        <end position="73"/>
    </location>
</feature>
<reference evidence="2 3" key="1">
    <citation type="journal article" date="2016" name="Nat. Commun.">
        <title>Thousands of microbial genomes shed light on interconnected biogeochemical processes in an aquifer system.</title>
        <authorList>
            <person name="Anantharaman K."/>
            <person name="Brown C.T."/>
            <person name="Hug L.A."/>
            <person name="Sharon I."/>
            <person name="Castelle C.J."/>
            <person name="Probst A.J."/>
            <person name="Thomas B.C."/>
            <person name="Singh A."/>
            <person name="Wilkins M.J."/>
            <person name="Karaoz U."/>
            <person name="Brodie E.L."/>
            <person name="Williams K.H."/>
            <person name="Hubbard S.S."/>
            <person name="Banfield J.F."/>
        </authorList>
    </citation>
    <scope>NUCLEOTIDE SEQUENCE [LARGE SCALE GENOMIC DNA]</scope>
</reference>
<dbReference type="GO" id="GO:0003824">
    <property type="term" value="F:catalytic activity"/>
    <property type="evidence" value="ECO:0007669"/>
    <property type="project" value="InterPro"/>
</dbReference>
<comment type="caution">
    <text evidence="2">The sequence shown here is derived from an EMBL/GenBank/DDBJ whole genome shotgun (WGS) entry which is preliminary data.</text>
</comment>
<name>A0A1F6AZT8_9BACT</name>
<dbReference type="InterPro" id="IPR004013">
    <property type="entry name" value="PHP_dom"/>
</dbReference>
<dbReference type="Gene3D" id="3.20.20.140">
    <property type="entry name" value="Metal-dependent hydrolases"/>
    <property type="match status" value="1"/>
</dbReference>
<dbReference type="Proteomes" id="UP000176409">
    <property type="component" value="Unassembled WGS sequence"/>
</dbReference>
<protein>
    <recommendedName>
        <fullName evidence="1">PHP domain-containing protein</fullName>
    </recommendedName>
</protein>
<dbReference type="InterPro" id="IPR016195">
    <property type="entry name" value="Pol/histidinol_Pase-like"/>
</dbReference>
<evidence type="ECO:0000259" key="1">
    <source>
        <dbReference type="Pfam" id="PF02811"/>
    </source>
</evidence>
<evidence type="ECO:0000313" key="2">
    <source>
        <dbReference type="EMBL" id="OGG30168.1"/>
    </source>
</evidence>
<gene>
    <name evidence="2" type="ORF">A2973_04675</name>
</gene>
<accession>A0A1F6AZT8</accession>
<organism evidence="2 3">
    <name type="scientific">Candidatus Gottesmanbacteria bacterium RIFCSPLOWO2_01_FULL_49_10</name>
    <dbReference type="NCBI Taxonomy" id="1798396"/>
    <lineage>
        <taxon>Bacteria</taxon>
        <taxon>Candidatus Gottesmaniibacteriota</taxon>
    </lineage>
</organism>
<dbReference type="AlphaFoldDB" id="A0A1F6AZT8"/>
<proteinExistence type="predicted"/>
<dbReference type="STRING" id="1798396.A2973_04675"/>
<dbReference type="SUPFAM" id="SSF89550">
    <property type="entry name" value="PHP domain-like"/>
    <property type="match status" value="1"/>
</dbReference>
<dbReference type="EMBL" id="MFJZ01000029">
    <property type="protein sequence ID" value="OGG30168.1"/>
    <property type="molecule type" value="Genomic_DNA"/>
</dbReference>
<dbReference type="Pfam" id="PF02811">
    <property type="entry name" value="PHP"/>
    <property type="match status" value="1"/>
</dbReference>
<evidence type="ECO:0000313" key="3">
    <source>
        <dbReference type="Proteomes" id="UP000176409"/>
    </source>
</evidence>
<sequence length="281" mass="30699">MTLSIHGHTRESDGAGDPSILVAKAAEAGLDFFGVSDHESVAAVPSIYDAVDRYNQAHGTSIQAVAAFEVNIGKPGDQGDIVFAKPGPLDPAFLAWGQGVIDRRRETTPEEAITEGVLVHGAIALLVHPELWLSQSFSLARIEQMVGNLSPQVVKHVVLEVGNWAGNIFLFFNTKREERVEALAYKLGLARLASTDFHAAWMIPMWSTQYKAIEATPQSFYQAIENRQTEPGEPVALSLVLYARLAYALFRASLRAYILNPIKRSLDTGNQAQEIGSVLPY</sequence>